<dbReference type="GO" id="GO:0016757">
    <property type="term" value="F:glycosyltransferase activity"/>
    <property type="evidence" value="ECO:0007669"/>
    <property type="project" value="UniProtKB-KW"/>
</dbReference>
<dbReference type="CDD" id="cd04187">
    <property type="entry name" value="DPM1_like_bac"/>
    <property type="match status" value="1"/>
</dbReference>
<reference evidence="9 10" key="1">
    <citation type="submission" date="2019-03" db="EMBL/GenBank/DDBJ databases">
        <title>Genomic Encyclopedia of Type Strains, Phase IV (KMG-IV): sequencing the most valuable type-strain genomes for metagenomic binning, comparative biology and taxonomic classification.</title>
        <authorList>
            <person name="Goeker M."/>
        </authorList>
    </citation>
    <scope>NUCLEOTIDE SEQUENCE [LARGE SCALE GENOMIC DNA]</scope>
    <source>
        <strain evidence="9 10">DSM 19377</strain>
    </source>
</reference>
<dbReference type="OrthoDB" id="9807778at2"/>
<dbReference type="InterPro" id="IPR050256">
    <property type="entry name" value="Glycosyltransferase_2"/>
</dbReference>
<keyword evidence="6 7" id="KW-0472">Membrane</keyword>
<dbReference type="GO" id="GO:0005886">
    <property type="term" value="C:plasma membrane"/>
    <property type="evidence" value="ECO:0007669"/>
    <property type="project" value="TreeGrafter"/>
</dbReference>
<comment type="caution">
    <text evidence="9">The sequence shown here is derived from an EMBL/GenBank/DDBJ whole genome shotgun (WGS) entry which is preliminary data.</text>
</comment>
<evidence type="ECO:0000313" key="9">
    <source>
        <dbReference type="EMBL" id="TCP19970.1"/>
    </source>
</evidence>
<name>A0A4R2NFE3_9BACL</name>
<dbReference type="InterPro" id="IPR001173">
    <property type="entry name" value="Glyco_trans_2-like"/>
</dbReference>
<organism evidence="9 10">
    <name type="scientific">Scopulibacillus darangshiensis</name>
    <dbReference type="NCBI Taxonomy" id="442528"/>
    <lineage>
        <taxon>Bacteria</taxon>
        <taxon>Bacillati</taxon>
        <taxon>Bacillota</taxon>
        <taxon>Bacilli</taxon>
        <taxon>Bacillales</taxon>
        <taxon>Sporolactobacillaceae</taxon>
        <taxon>Scopulibacillus</taxon>
    </lineage>
</organism>
<keyword evidence="2 9" id="KW-0328">Glycosyltransferase</keyword>
<evidence type="ECO:0000256" key="4">
    <source>
        <dbReference type="ARBA" id="ARBA00022692"/>
    </source>
</evidence>
<dbReference type="RefSeq" id="WP_132748154.1">
    <property type="nucleotide sequence ID" value="NZ_SLXK01000056.1"/>
</dbReference>
<dbReference type="InterPro" id="IPR029044">
    <property type="entry name" value="Nucleotide-diphossugar_trans"/>
</dbReference>
<keyword evidence="3 9" id="KW-0808">Transferase</keyword>
<evidence type="ECO:0000256" key="3">
    <source>
        <dbReference type="ARBA" id="ARBA00022679"/>
    </source>
</evidence>
<keyword evidence="5 7" id="KW-1133">Transmembrane helix</keyword>
<comment type="subcellular location">
    <subcellularLocation>
        <location evidence="1">Membrane</location>
        <topology evidence="1">Multi-pass membrane protein</topology>
    </subcellularLocation>
</comment>
<feature type="transmembrane region" description="Helical" evidence="7">
    <location>
        <begin position="238"/>
        <end position="260"/>
    </location>
</feature>
<dbReference type="Proteomes" id="UP000295416">
    <property type="component" value="Unassembled WGS sequence"/>
</dbReference>
<evidence type="ECO:0000259" key="8">
    <source>
        <dbReference type="Pfam" id="PF00535"/>
    </source>
</evidence>
<evidence type="ECO:0000256" key="7">
    <source>
        <dbReference type="SAM" id="Phobius"/>
    </source>
</evidence>
<sequence length="326" mass="37924">MRSYKPKPLISVITPVYGCEGCLRELYKRLKRTLTQITQHFEIIMVYDHSPDHSWNVIQTLTSKDVRVKGLKLSRNFGQHVAITAGLDYSKGDWVVVMDCDLQDRPEEIANLYEKAMEGYDIVFGRRSERQDSLLKKWQSKLFYKVYNYFAESHFDHTIANFCICSRKVIDEVIQLRERSRSYPLLLKWLGFNWTAIDIKHAERTEGRSSYTLVKLIRFAVNSIVSQSNKPLRMSIKLGFFISLISLLYGFYLIFRYLFFSQPVAGWTSVMVSIYFIGGLILANLGVLGLYIGKIFDEAKGRPLYVVQKEVGFEETMQLINDKEPR</sequence>
<accession>A0A4R2NFE3</accession>
<keyword evidence="4 7" id="KW-0812">Transmembrane</keyword>
<dbReference type="AlphaFoldDB" id="A0A4R2NFE3"/>
<protein>
    <submittedName>
        <fullName evidence="9">Dolichol-phosphate mannosyltransferase</fullName>
    </submittedName>
</protein>
<gene>
    <name evidence="9" type="ORF">EV207_1566</name>
</gene>
<evidence type="ECO:0000256" key="5">
    <source>
        <dbReference type="ARBA" id="ARBA00022989"/>
    </source>
</evidence>
<evidence type="ECO:0000313" key="10">
    <source>
        <dbReference type="Proteomes" id="UP000295416"/>
    </source>
</evidence>
<keyword evidence="10" id="KW-1185">Reference proteome</keyword>
<proteinExistence type="predicted"/>
<dbReference type="SUPFAM" id="SSF53448">
    <property type="entry name" value="Nucleotide-diphospho-sugar transferases"/>
    <property type="match status" value="1"/>
</dbReference>
<dbReference type="EMBL" id="SLXK01000056">
    <property type="protein sequence ID" value="TCP19970.1"/>
    <property type="molecule type" value="Genomic_DNA"/>
</dbReference>
<dbReference type="Pfam" id="PF00535">
    <property type="entry name" value="Glycos_transf_2"/>
    <property type="match status" value="1"/>
</dbReference>
<feature type="domain" description="Glycosyltransferase 2-like" evidence="8">
    <location>
        <begin position="11"/>
        <end position="169"/>
    </location>
</feature>
<feature type="transmembrane region" description="Helical" evidence="7">
    <location>
        <begin position="272"/>
        <end position="292"/>
    </location>
</feature>
<evidence type="ECO:0000256" key="1">
    <source>
        <dbReference type="ARBA" id="ARBA00004141"/>
    </source>
</evidence>
<evidence type="ECO:0000256" key="6">
    <source>
        <dbReference type="ARBA" id="ARBA00023136"/>
    </source>
</evidence>
<dbReference type="Gene3D" id="3.90.550.10">
    <property type="entry name" value="Spore Coat Polysaccharide Biosynthesis Protein SpsA, Chain A"/>
    <property type="match status" value="1"/>
</dbReference>
<dbReference type="PANTHER" id="PTHR48090:SF1">
    <property type="entry name" value="PROPHAGE BACTOPRENOL GLUCOSYL TRANSFERASE HOMOLOG"/>
    <property type="match status" value="1"/>
</dbReference>
<dbReference type="PANTHER" id="PTHR48090">
    <property type="entry name" value="UNDECAPRENYL-PHOSPHATE 4-DEOXY-4-FORMAMIDO-L-ARABINOSE TRANSFERASE-RELATED"/>
    <property type="match status" value="1"/>
</dbReference>
<evidence type="ECO:0000256" key="2">
    <source>
        <dbReference type="ARBA" id="ARBA00022676"/>
    </source>
</evidence>